<accession>A0AA41QMI1</accession>
<gene>
    <name evidence="1" type="ORF">ML536_05265</name>
</gene>
<dbReference type="RefSeq" id="WP_035035219.1">
    <property type="nucleotide sequence ID" value="NZ_JAKETQ010000001.1"/>
</dbReference>
<sequence>MSEHIPALGTLTDRVQILRREMTGEPEGGHATLFVPIATVWSRVRPLSGRQGVGADGRGVTVSHSVVMRFRPDVKPGDRVVYRGRRLEVVTAGDLNGRRAYLSCSCAESAVTG</sequence>
<protein>
    <submittedName>
        <fullName evidence="1">Phage head closure protein</fullName>
    </submittedName>
</protein>
<dbReference type="NCBIfam" id="TIGR01563">
    <property type="entry name" value="gp16_SPP1"/>
    <property type="match status" value="1"/>
</dbReference>
<dbReference type="AlphaFoldDB" id="A0AA41QMI1"/>
<proteinExistence type="predicted"/>
<name>A0AA41QMI1_9HYPH</name>
<dbReference type="EMBL" id="JALAZD010000001">
    <property type="protein sequence ID" value="MCI0126231.1"/>
    <property type="molecule type" value="Genomic_DNA"/>
</dbReference>
<keyword evidence="2" id="KW-1185">Reference proteome</keyword>
<reference evidence="1" key="1">
    <citation type="submission" date="2022-03" db="EMBL/GenBank/DDBJ databases">
        <title>The complete genome sequence of a Methyloterrigena soli.</title>
        <authorList>
            <person name="Zi Z."/>
        </authorList>
    </citation>
    <scope>NUCLEOTIDE SEQUENCE</scope>
    <source>
        <strain evidence="1">M48</strain>
    </source>
</reference>
<dbReference type="Gene3D" id="2.40.10.270">
    <property type="entry name" value="Bacteriophage SPP1 head-tail adaptor protein"/>
    <property type="match status" value="1"/>
</dbReference>
<dbReference type="Proteomes" id="UP001156140">
    <property type="component" value="Unassembled WGS sequence"/>
</dbReference>
<dbReference type="InterPro" id="IPR008767">
    <property type="entry name" value="Phage_SPP1_head-tail_adaptor"/>
</dbReference>
<organism evidence="1 2">
    <name type="scientific">Paradevosia shaoguanensis</name>
    <dbReference type="NCBI Taxonomy" id="1335043"/>
    <lineage>
        <taxon>Bacteria</taxon>
        <taxon>Pseudomonadati</taxon>
        <taxon>Pseudomonadota</taxon>
        <taxon>Alphaproteobacteria</taxon>
        <taxon>Hyphomicrobiales</taxon>
        <taxon>Devosiaceae</taxon>
        <taxon>Paradevosia</taxon>
    </lineage>
</organism>
<evidence type="ECO:0000313" key="2">
    <source>
        <dbReference type="Proteomes" id="UP001156140"/>
    </source>
</evidence>
<evidence type="ECO:0000313" key="1">
    <source>
        <dbReference type="EMBL" id="MCI0126231.1"/>
    </source>
</evidence>
<dbReference type="Pfam" id="PF05521">
    <property type="entry name" value="Phage_HCP"/>
    <property type="match status" value="1"/>
</dbReference>
<comment type="caution">
    <text evidence="1">The sequence shown here is derived from an EMBL/GenBank/DDBJ whole genome shotgun (WGS) entry which is preliminary data.</text>
</comment>
<dbReference type="InterPro" id="IPR038666">
    <property type="entry name" value="SSP1_head-tail_sf"/>
</dbReference>